<gene>
    <name evidence="7" type="ORF">JOC86_000280</name>
</gene>
<evidence type="ECO:0000256" key="2">
    <source>
        <dbReference type="ARBA" id="ARBA00006962"/>
    </source>
</evidence>
<dbReference type="RefSeq" id="WP_205167985.1">
    <property type="nucleotide sequence ID" value="NZ_JAFBDZ010000001.1"/>
</dbReference>
<dbReference type="PANTHER" id="PTHR43025:SF3">
    <property type="entry name" value="MONOGALACTOSYLDIACYLGLYCEROL SYNTHASE 1, CHLOROPLASTIC"/>
    <property type="match status" value="1"/>
</dbReference>
<evidence type="ECO:0000313" key="7">
    <source>
        <dbReference type="EMBL" id="MBM7583743.1"/>
    </source>
</evidence>
<dbReference type="Gene3D" id="3.40.50.2000">
    <property type="entry name" value="Glycogen Phosphorylase B"/>
    <property type="match status" value="1"/>
</dbReference>
<keyword evidence="4 7" id="KW-0808">Transferase</keyword>
<dbReference type="InterPro" id="IPR050519">
    <property type="entry name" value="Glycosyltransf_28_UgtP"/>
</dbReference>
<dbReference type="Proteomes" id="UP001646157">
    <property type="component" value="Unassembled WGS sequence"/>
</dbReference>
<reference evidence="7 8" key="1">
    <citation type="submission" date="2021-01" db="EMBL/GenBank/DDBJ databases">
        <title>Genomic Encyclopedia of Type Strains, Phase IV (KMG-IV): sequencing the most valuable type-strain genomes for metagenomic binning, comparative biology and taxonomic classification.</title>
        <authorList>
            <person name="Goeker M."/>
        </authorList>
    </citation>
    <scope>NUCLEOTIDE SEQUENCE [LARGE SCALE GENOMIC DNA]</scope>
    <source>
        <strain evidence="7 8">DSM 24834</strain>
    </source>
</reference>
<dbReference type="Pfam" id="PF06925">
    <property type="entry name" value="MGDG_synth"/>
    <property type="match status" value="1"/>
</dbReference>
<dbReference type="Pfam" id="PF04101">
    <property type="entry name" value="Glyco_tran_28_C"/>
    <property type="match status" value="1"/>
</dbReference>
<dbReference type="EMBL" id="JAFBDZ010000001">
    <property type="protein sequence ID" value="MBM7583743.1"/>
    <property type="molecule type" value="Genomic_DNA"/>
</dbReference>
<evidence type="ECO:0000313" key="8">
    <source>
        <dbReference type="Proteomes" id="UP001646157"/>
    </source>
</evidence>
<comment type="subcellular location">
    <subcellularLocation>
        <location evidence="1">Membrane</location>
    </subcellularLocation>
</comment>
<feature type="domain" description="Diacylglycerol glucosyltransferase N-terminal" evidence="6">
    <location>
        <begin position="16"/>
        <end position="181"/>
    </location>
</feature>
<dbReference type="PANTHER" id="PTHR43025">
    <property type="entry name" value="MONOGALACTOSYLDIACYLGLYCEROL SYNTHASE"/>
    <property type="match status" value="1"/>
</dbReference>
<feature type="domain" description="Glycosyl transferase family 28 C-terminal" evidence="5">
    <location>
        <begin position="201"/>
        <end position="327"/>
    </location>
</feature>
<proteinExistence type="inferred from homology"/>
<evidence type="ECO:0000259" key="5">
    <source>
        <dbReference type="Pfam" id="PF04101"/>
    </source>
</evidence>
<name>A0ABS2N7B1_9BACI</name>
<evidence type="ECO:0000256" key="4">
    <source>
        <dbReference type="ARBA" id="ARBA00022679"/>
    </source>
</evidence>
<dbReference type="SUPFAM" id="SSF53756">
    <property type="entry name" value="UDP-Glycosyltransferase/glycogen phosphorylase"/>
    <property type="match status" value="1"/>
</dbReference>
<evidence type="ECO:0000256" key="1">
    <source>
        <dbReference type="ARBA" id="ARBA00004370"/>
    </source>
</evidence>
<organism evidence="7 8">
    <name type="scientific">Rossellomorea pakistanensis</name>
    <dbReference type="NCBI Taxonomy" id="992288"/>
    <lineage>
        <taxon>Bacteria</taxon>
        <taxon>Bacillati</taxon>
        <taxon>Bacillota</taxon>
        <taxon>Bacilli</taxon>
        <taxon>Bacillales</taxon>
        <taxon>Bacillaceae</taxon>
        <taxon>Rossellomorea</taxon>
    </lineage>
</organism>
<evidence type="ECO:0000256" key="3">
    <source>
        <dbReference type="ARBA" id="ARBA00022676"/>
    </source>
</evidence>
<accession>A0ABS2N7B1</accession>
<keyword evidence="8" id="KW-1185">Reference proteome</keyword>
<keyword evidence="3" id="KW-0328">Glycosyltransferase</keyword>
<dbReference type="GO" id="GO:0016740">
    <property type="term" value="F:transferase activity"/>
    <property type="evidence" value="ECO:0007669"/>
    <property type="project" value="UniProtKB-KW"/>
</dbReference>
<comment type="similarity">
    <text evidence="2">Belongs to the glycosyltransferase 28 family.</text>
</comment>
<dbReference type="InterPro" id="IPR009695">
    <property type="entry name" value="Diacylglyc_glucosyltr_N"/>
</dbReference>
<protein>
    <submittedName>
        <fullName evidence="7">UDP-N-acetylglucosamine:LPS N-acetylglucosamine transferase</fullName>
    </submittedName>
</protein>
<dbReference type="InterPro" id="IPR007235">
    <property type="entry name" value="Glyco_trans_28_C"/>
</dbReference>
<evidence type="ECO:0000259" key="6">
    <source>
        <dbReference type="Pfam" id="PF06925"/>
    </source>
</evidence>
<comment type="caution">
    <text evidence="7">The sequence shown here is derived from an EMBL/GenBank/DDBJ whole genome shotgun (WGS) entry which is preliminary data.</text>
</comment>
<sequence length="386" mass="44943">MKKILFFPLLRMPSGHHQVADAISGYLKSRNSEIICKKIDLLSEWNPMMESFITKTYLKWIHHFPRNYAWVYKQMAYKSSSNRSYKYYEFLFLKKMKRIICEETPDLIICTHAFPSYFLSRLKMQNQCKIPVINIYTDFFINDVWGREGVDYHFVPSKTTKMELLKKEGISEDQVFVTGIPTDEHFDEVLNIEKKNSSCHVLISGGSIGLGNISDLLKQNKDSEVEYFVLCGKNKKLYQKLKKLNCKNIHPLSYISSRERMNELYSKADAIITKPGGVTISEALKKGLPIFIHSALPGQEEINLKILNELKLVNELNDQQLLEDQITGFFRNKLLTDQFNESIYAYLNDIKAGKAADISKFIRCLIDRDDKTELKRDFIRLDQEII</sequence>